<dbReference type="RefSeq" id="WP_089358361.1">
    <property type="nucleotide sequence ID" value="NZ_FZPD01000007.1"/>
</dbReference>
<dbReference type="InterPro" id="IPR013783">
    <property type="entry name" value="Ig-like_fold"/>
</dbReference>
<keyword evidence="1" id="KW-0732">Signal</keyword>
<keyword evidence="3" id="KW-1185">Reference proteome</keyword>
<evidence type="ECO:0000256" key="1">
    <source>
        <dbReference type="SAM" id="SignalP"/>
    </source>
</evidence>
<dbReference type="PANTHER" id="PTHR37833:SF1">
    <property type="entry name" value="SIGNAL PEPTIDE PROTEIN"/>
    <property type="match status" value="1"/>
</dbReference>
<evidence type="ECO:0000313" key="2">
    <source>
        <dbReference type="EMBL" id="SNT38659.1"/>
    </source>
</evidence>
<accession>A0A239M9Z4</accession>
<dbReference type="PANTHER" id="PTHR37833">
    <property type="entry name" value="LIPOPROTEIN-RELATED"/>
    <property type="match status" value="1"/>
</dbReference>
<organism evidence="2 3">
    <name type="scientific">Ekhidna lutea</name>
    <dbReference type="NCBI Taxonomy" id="447679"/>
    <lineage>
        <taxon>Bacteria</taxon>
        <taxon>Pseudomonadati</taxon>
        <taxon>Bacteroidota</taxon>
        <taxon>Cytophagia</taxon>
        <taxon>Cytophagales</taxon>
        <taxon>Reichenbachiellaceae</taxon>
        <taxon>Ekhidna</taxon>
    </lineage>
</organism>
<reference evidence="2 3" key="1">
    <citation type="submission" date="2017-06" db="EMBL/GenBank/DDBJ databases">
        <authorList>
            <person name="Kim H.J."/>
            <person name="Triplett B.A."/>
        </authorList>
    </citation>
    <scope>NUCLEOTIDE SEQUENCE [LARGE SCALE GENOMIC DNA]</scope>
    <source>
        <strain evidence="2 3">DSM 19307</strain>
    </source>
</reference>
<protein>
    <recommendedName>
        <fullName evidence="4">DUF1573 domain-containing protein</fullName>
    </recommendedName>
</protein>
<dbReference type="InterPro" id="IPR011467">
    <property type="entry name" value="DUF1573"/>
</dbReference>
<dbReference type="Proteomes" id="UP000198393">
    <property type="component" value="Unassembled WGS sequence"/>
</dbReference>
<dbReference type="Pfam" id="PF07610">
    <property type="entry name" value="DUF1573"/>
    <property type="match status" value="2"/>
</dbReference>
<proteinExistence type="predicted"/>
<feature type="chain" id="PRO_5013212516" description="DUF1573 domain-containing protein" evidence="1">
    <location>
        <begin position="19"/>
        <end position="356"/>
    </location>
</feature>
<name>A0A239M9Z4_EKHLU</name>
<sequence>MRNIFSVFTLLFFIGGFAQSKLDFAVTDHNFGDIQEEGGPAEFTFHFVNTGNEPVKITNVKASCGCTTPGWTREEVMPGDSGYVKAKYNPRNRPGRFRKSLRLTTTDASSNRTLYISGFVKPKPKTPEEEFPISAGDLRLKYRGLNMGKITTEKPIAKTFDVFNYSDTTVVLSPGAMTLPEHIQVELVQEFLNPREVGQIKVVYDPNKKADYGFVSDNIKLNSRSEENLSVMAVIEEYFPEMTAEELDNAAKLNISERSYDFGKVTAGVVLEKEFELMNDGNDKLELRAVKSNCGCITYDLKKKGIKKGKSQTLTVFFDTSEMRGNQYKSITIYSNDPVAPTQIITLKGKVEKADN</sequence>
<gene>
    <name evidence="2" type="ORF">SAMN05421640_3700</name>
</gene>
<dbReference type="EMBL" id="FZPD01000007">
    <property type="protein sequence ID" value="SNT38659.1"/>
    <property type="molecule type" value="Genomic_DNA"/>
</dbReference>
<dbReference type="AlphaFoldDB" id="A0A239M9Z4"/>
<evidence type="ECO:0000313" key="3">
    <source>
        <dbReference type="Proteomes" id="UP000198393"/>
    </source>
</evidence>
<evidence type="ECO:0008006" key="4">
    <source>
        <dbReference type="Google" id="ProtNLM"/>
    </source>
</evidence>
<feature type="signal peptide" evidence="1">
    <location>
        <begin position="1"/>
        <end position="18"/>
    </location>
</feature>
<dbReference type="OrthoDB" id="1466304at2"/>
<dbReference type="Gene3D" id="2.60.40.10">
    <property type="entry name" value="Immunoglobulins"/>
    <property type="match status" value="2"/>
</dbReference>